<dbReference type="AlphaFoldDB" id="A0A2P2NCP1"/>
<protein>
    <submittedName>
        <fullName evidence="1">Uncharacterized protein</fullName>
    </submittedName>
</protein>
<reference evidence="1" key="1">
    <citation type="submission" date="2018-02" db="EMBL/GenBank/DDBJ databases">
        <title>Rhizophora mucronata_Transcriptome.</title>
        <authorList>
            <person name="Meera S.P."/>
            <person name="Sreeshan A."/>
            <person name="Augustine A."/>
        </authorList>
    </citation>
    <scope>NUCLEOTIDE SEQUENCE</scope>
    <source>
        <tissue evidence="1">Leaf</tissue>
    </source>
</reference>
<name>A0A2P2NCP1_RHIMU</name>
<proteinExistence type="predicted"/>
<sequence>MQYKNFHGESLYFSTPPTVLTFYQCNDCHPQILNPIMPLFTSESISVRGLGVHSPY</sequence>
<organism evidence="1">
    <name type="scientific">Rhizophora mucronata</name>
    <name type="common">Asiatic mangrove</name>
    <dbReference type="NCBI Taxonomy" id="61149"/>
    <lineage>
        <taxon>Eukaryota</taxon>
        <taxon>Viridiplantae</taxon>
        <taxon>Streptophyta</taxon>
        <taxon>Embryophyta</taxon>
        <taxon>Tracheophyta</taxon>
        <taxon>Spermatophyta</taxon>
        <taxon>Magnoliopsida</taxon>
        <taxon>eudicotyledons</taxon>
        <taxon>Gunneridae</taxon>
        <taxon>Pentapetalae</taxon>
        <taxon>rosids</taxon>
        <taxon>fabids</taxon>
        <taxon>Malpighiales</taxon>
        <taxon>Rhizophoraceae</taxon>
        <taxon>Rhizophora</taxon>
    </lineage>
</organism>
<accession>A0A2P2NCP1</accession>
<evidence type="ECO:0000313" key="1">
    <source>
        <dbReference type="EMBL" id="MBX40253.1"/>
    </source>
</evidence>
<dbReference type="EMBL" id="GGEC01059769">
    <property type="protein sequence ID" value="MBX40253.1"/>
    <property type="molecule type" value="Transcribed_RNA"/>
</dbReference>